<protein>
    <recommendedName>
        <fullName evidence="3">DUF309 domain-containing protein</fullName>
    </recommendedName>
</protein>
<organism evidence="1 2">
    <name type="scientific">Marinithermofilum abyssi</name>
    <dbReference type="NCBI Taxonomy" id="1571185"/>
    <lineage>
        <taxon>Bacteria</taxon>
        <taxon>Bacillati</taxon>
        <taxon>Bacillota</taxon>
        <taxon>Bacilli</taxon>
        <taxon>Bacillales</taxon>
        <taxon>Thermoactinomycetaceae</taxon>
        <taxon>Marinithermofilum</taxon>
    </lineage>
</organism>
<comment type="caution">
    <text evidence="1">The sequence shown here is derived from an EMBL/GenBank/DDBJ whole genome shotgun (WGS) entry which is preliminary data.</text>
</comment>
<dbReference type="Proteomes" id="UP000625210">
    <property type="component" value="Unassembled WGS sequence"/>
</dbReference>
<proteinExistence type="predicted"/>
<keyword evidence="2" id="KW-1185">Reference proteome</keyword>
<dbReference type="Pfam" id="PF03745">
    <property type="entry name" value="DUF309"/>
    <property type="match status" value="1"/>
</dbReference>
<evidence type="ECO:0008006" key="3">
    <source>
        <dbReference type="Google" id="ProtNLM"/>
    </source>
</evidence>
<dbReference type="Gene3D" id="1.10.3450.10">
    <property type="entry name" value="TTHA0068-like"/>
    <property type="match status" value="1"/>
</dbReference>
<dbReference type="PANTHER" id="PTHR34796:SF1">
    <property type="entry name" value="EXPRESSED PROTEIN"/>
    <property type="match status" value="1"/>
</dbReference>
<dbReference type="SUPFAM" id="SSF140663">
    <property type="entry name" value="TTHA0068-like"/>
    <property type="match status" value="1"/>
</dbReference>
<reference evidence="1" key="2">
    <citation type="submission" date="2020-09" db="EMBL/GenBank/DDBJ databases">
        <authorList>
            <person name="Sun Q."/>
            <person name="Zhou Y."/>
        </authorList>
    </citation>
    <scope>NUCLEOTIDE SEQUENCE</scope>
    <source>
        <strain evidence="1">CGMCC 1.15179</strain>
    </source>
</reference>
<evidence type="ECO:0000313" key="1">
    <source>
        <dbReference type="EMBL" id="GGE09175.1"/>
    </source>
</evidence>
<name>A0A8J2VGH1_9BACL</name>
<reference evidence="1" key="1">
    <citation type="journal article" date="2014" name="Int. J. Syst. Evol. Microbiol.">
        <title>Complete genome sequence of Corynebacterium casei LMG S-19264T (=DSM 44701T), isolated from a smear-ripened cheese.</title>
        <authorList>
            <consortium name="US DOE Joint Genome Institute (JGI-PGF)"/>
            <person name="Walter F."/>
            <person name="Albersmeier A."/>
            <person name="Kalinowski J."/>
            <person name="Ruckert C."/>
        </authorList>
    </citation>
    <scope>NUCLEOTIDE SEQUENCE</scope>
    <source>
        <strain evidence="1">CGMCC 1.15179</strain>
    </source>
</reference>
<dbReference type="InterPro" id="IPR005500">
    <property type="entry name" value="DUF309"/>
</dbReference>
<dbReference type="AlphaFoldDB" id="A0A8J2VGH1"/>
<dbReference type="PANTHER" id="PTHR34796">
    <property type="entry name" value="EXPRESSED PROTEIN"/>
    <property type="match status" value="1"/>
</dbReference>
<sequence>MTEESRGYPDLYVQFLYYFNILRDYYECHEVLEELWLEEGRDPLWQGLLQIAVGLYHFRNENINGARKLLRVALNKLEPYPARCAGIHLGRLKQDARELLIRLEGFEEAPVRYQDLNIIVLEPELRQRVEALKQEKEGRDDAGR</sequence>
<accession>A0A8J2VGH1</accession>
<gene>
    <name evidence="1" type="ORF">GCM10011571_08150</name>
</gene>
<evidence type="ECO:0000313" key="2">
    <source>
        <dbReference type="Proteomes" id="UP000625210"/>
    </source>
</evidence>
<dbReference type="InterPro" id="IPR023203">
    <property type="entry name" value="TTHA0068_sf"/>
</dbReference>
<dbReference type="EMBL" id="BMHQ01000002">
    <property type="protein sequence ID" value="GGE09175.1"/>
    <property type="molecule type" value="Genomic_DNA"/>
</dbReference>